<comment type="caution">
    <text evidence="12">The sequence shown here is derived from an EMBL/GenBank/DDBJ whole genome shotgun (WGS) entry which is preliminary data.</text>
</comment>
<feature type="region of interest" description="Disordered" evidence="10">
    <location>
        <begin position="257"/>
        <end position="294"/>
    </location>
</feature>
<evidence type="ECO:0000256" key="8">
    <source>
        <dbReference type="ARBA" id="ARBA00023242"/>
    </source>
</evidence>
<dbReference type="PROSITE" id="PS50157">
    <property type="entry name" value="ZINC_FINGER_C2H2_2"/>
    <property type="match status" value="2"/>
</dbReference>
<dbReference type="PROSITE" id="PS00028">
    <property type="entry name" value="ZINC_FINGER_C2H2_1"/>
    <property type="match status" value="2"/>
</dbReference>
<dbReference type="GO" id="GO:0006357">
    <property type="term" value="P:regulation of transcription by RNA polymerase II"/>
    <property type="evidence" value="ECO:0007669"/>
    <property type="project" value="TreeGrafter"/>
</dbReference>
<dbReference type="InterPro" id="IPR036236">
    <property type="entry name" value="Znf_C2H2_sf"/>
</dbReference>
<feature type="region of interest" description="Disordered" evidence="10">
    <location>
        <begin position="630"/>
        <end position="722"/>
    </location>
</feature>
<dbReference type="Pfam" id="PF00096">
    <property type="entry name" value="zf-C2H2"/>
    <property type="match status" value="2"/>
</dbReference>
<dbReference type="RefSeq" id="XP_067550437.1">
    <property type="nucleotide sequence ID" value="XM_067693148.1"/>
</dbReference>
<sequence length="828" mass="91949">MQYQSLFGNYGNNPSFNRQQQFDVNVPTTEPMTKDTTRVNVHDNGNSGHDSFANNSSSQGHSYGLDPSQNTSTSILSSTSNKQPAVTGIPDTFELNDDMFFKTSYYLTSPSNFDIDDNAHLPHTLDHSKDLEADFKLQSSHLSHPSSIEGDFPNQDDFQVQKSSFGFNNNRHPHPRHNSAPSFMQQNQFSNNMELGSAMADDFHYKHNHHEEEVTSNVSTNSLNQYFATPHSSISSASSTTSATNVLAAGSAMGTKNEAIDNPINSEPKMSSQEEEPSFTTIPSTHARKHSSTIPIDQLTLLTLQSSRKNSQSSSSRKRSSAAMDQIQPQLPWSPQTDFNQQLKAEYPSPFSTDPSAGLVNLDANTIALSAATAAAVCADSVTDFSKQFTGFDNQGYTDHQQQQATINPRQLLTTKLTTSFSSPSLSSMFGMKRNGSHYPQQHNNNITPSELKLQELPMSANGLQTTLQVEQSGPPKFHNRSMSASYVDFKLNEDTYRSDDQNGVDLVGLDLDIPGLFKGVNTNRSNGASNGGIGKNRSYSHTTRMHSSRNNTRRNSWQTSSKAKQYAGTSLQQQSHFARAVSQQLDELKEQQQSEEALQQLQYTEEAASMQLSPTTIPASYFEIKEWDESTSAKASSPKKKRRKSSVSKSTTQAHQPIQEQVDKEIEDSQQQGFFSLKSVSKSTSPTKGNQVDAKSAGNSNVTKLNKKGPVKNNDSDMSSNMQELDTKDLLSAPVVQNENGCFPCSQCDKQFKRTEHLKRHIRSVHSNIRPYHCQYCERKFSRSDNLAQHIKTHYRLDGSGNTNLVYGDTSVHSRRERKKKKKSGTT</sequence>
<feature type="domain" description="C2H2-type" evidence="11">
    <location>
        <begin position="773"/>
        <end position="795"/>
    </location>
</feature>
<feature type="compositionally biased region" description="Polar residues" evidence="10">
    <location>
        <begin position="549"/>
        <end position="586"/>
    </location>
</feature>
<feature type="region of interest" description="Disordered" evidence="10">
    <location>
        <begin position="28"/>
        <end position="91"/>
    </location>
</feature>
<dbReference type="InterPro" id="IPR051061">
    <property type="entry name" value="Zinc_finger_trans_reg"/>
</dbReference>
<dbReference type="Proteomes" id="UP000669133">
    <property type="component" value="Unassembled WGS sequence"/>
</dbReference>
<evidence type="ECO:0000256" key="1">
    <source>
        <dbReference type="ARBA" id="ARBA00004123"/>
    </source>
</evidence>
<evidence type="ECO:0000256" key="3">
    <source>
        <dbReference type="ARBA" id="ARBA00022737"/>
    </source>
</evidence>
<gene>
    <name evidence="12" type="ORF">I9W82_000411</name>
</gene>
<feature type="compositionally biased region" description="Polar residues" evidence="10">
    <location>
        <begin position="327"/>
        <end position="336"/>
    </location>
</feature>
<keyword evidence="5" id="KW-0862">Zinc</keyword>
<feature type="compositionally biased region" description="Polar residues" evidence="10">
    <location>
        <begin position="670"/>
        <end position="691"/>
    </location>
</feature>
<keyword evidence="4 9" id="KW-0863">Zinc-finger</keyword>
<evidence type="ECO:0000256" key="7">
    <source>
        <dbReference type="ARBA" id="ARBA00023163"/>
    </source>
</evidence>
<evidence type="ECO:0000313" key="12">
    <source>
        <dbReference type="EMBL" id="KAG5421321.1"/>
    </source>
</evidence>
<protein>
    <submittedName>
        <fullName evidence="12">MSN4</fullName>
    </submittedName>
</protein>
<feature type="compositionally biased region" description="Low complexity" evidence="10">
    <location>
        <begin position="306"/>
        <end position="315"/>
    </location>
</feature>
<keyword evidence="3" id="KW-0677">Repeat</keyword>
<keyword evidence="13" id="KW-1185">Reference proteome</keyword>
<dbReference type="SMART" id="SM00355">
    <property type="entry name" value="ZnF_C2H2"/>
    <property type="match status" value="2"/>
</dbReference>
<evidence type="ECO:0000256" key="4">
    <source>
        <dbReference type="ARBA" id="ARBA00022771"/>
    </source>
</evidence>
<dbReference type="PANTHER" id="PTHR46179:SF13">
    <property type="entry name" value="C2H2-TYPE DOMAIN-CONTAINING PROTEIN"/>
    <property type="match status" value="1"/>
</dbReference>
<feature type="compositionally biased region" description="Basic and acidic residues" evidence="10">
    <location>
        <begin position="32"/>
        <end position="41"/>
    </location>
</feature>
<accession>A0A8H7ZL34</accession>
<dbReference type="GeneID" id="93649040"/>
<feature type="region of interest" description="Disordered" evidence="10">
    <location>
        <begin position="306"/>
        <end position="336"/>
    </location>
</feature>
<evidence type="ECO:0000259" key="11">
    <source>
        <dbReference type="PROSITE" id="PS50157"/>
    </source>
</evidence>
<name>A0A8H7ZL34_9ASCO</name>
<dbReference type="EMBL" id="JAEOAQ010000001">
    <property type="protein sequence ID" value="KAG5421321.1"/>
    <property type="molecule type" value="Genomic_DNA"/>
</dbReference>
<keyword evidence="2" id="KW-0479">Metal-binding</keyword>
<keyword evidence="7" id="KW-0804">Transcription</keyword>
<feature type="domain" description="C2H2-type" evidence="11">
    <location>
        <begin position="744"/>
        <end position="772"/>
    </location>
</feature>
<comment type="subcellular location">
    <subcellularLocation>
        <location evidence="1">Nucleus</location>
    </subcellularLocation>
</comment>
<feature type="compositionally biased region" description="Low complexity" evidence="10">
    <location>
        <begin position="68"/>
        <end position="80"/>
    </location>
</feature>
<dbReference type="Gene3D" id="3.30.160.60">
    <property type="entry name" value="Classic Zinc Finger"/>
    <property type="match status" value="2"/>
</dbReference>
<evidence type="ECO:0000256" key="9">
    <source>
        <dbReference type="PROSITE-ProRule" id="PRU00042"/>
    </source>
</evidence>
<dbReference type="GO" id="GO:0005634">
    <property type="term" value="C:nucleus"/>
    <property type="evidence" value="ECO:0007669"/>
    <property type="project" value="UniProtKB-SubCell"/>
</dbReference>
<feature type="compositionally biased region" description="Basic residues" evidence="10">
    <location>
        <begin position="638"/>
        <end position="647"/>
    </location>
</feature>
<keyword evidence="6" id="KW-0805">Transcription regulation</keyword>
<feature type="compositionally biased region" description="Basic residues" evidence="10">
    <location>
        <begin position="814"/>
        <end position="828"/>
    </location>
</feature>
<feature type="compositionally biased region" description="Polar residues" evidence="10">
    <location>
        <begin position="43"/>
        <end position="61"/>
    </location>
</feature>
<evidence type="ECO:0000256" key="5">
    <source>
        <dbReference type="ARBA" id="ARBA00022833"/>
    </source>
</evidence>
<keyword evidence="8" id="KW-0539">Nucleus</keyword>
<organism evidence="12 13">
    <name type="scientific">Candida metapsilosis</name>
    <dbReference type="NCBI Taxonomy" id="273372"/>
    <lineage>
        <taxon>Eukaryota</taxon>
        <taxon>Fungi</taxon>
        <taxon>Dikarya</taxon>
        <taxon>Ascomycota</taxon>
        <taxon>Saccharomycotina</taxon>
        <taxon>Pichiomycetes</taxon>
        <taxon>Debaryomycetaceae</taxon>
        <taxon>Candida/Lodderomyces clade</taxon>
        <taxon>Candida</taxon>
    </lineage>
</organism>
<dbReference type="AlphaFoldDB" id="A0A8H7ZL34"/>
<evidence type="ECO:0000256" key="6">
    <source>
        <dbReference type="ARBA" id="ARBA00023015"/>
    </source>
</evidence>
<dbReference type="SUPFAM" id="SSF57667">
    <property type="entry name" value="beta-beta-alpha zinc fingers"/>
    <property type="match status" value="1"/>
</dbReference>
<dbReference type="PANTHER" id="PTHR46179">
    <property type="entry name" value="ZINC FINGER PROTEIN"/>
    <property type="match status" value="1"/>
</dbReference>
<feature type="region of interest" description="Disordered" evidence="10">
    <location>
        <begin position="801"/>
        <end position="828"/>
    </location>
</feature>
<dbReference type="GO" id="GO:0008270">
    <property type="term" value="F:zinc ion binding"/>
    <property type="evidence" value="ECO:0007669"/>
    <property type="project" value="UniProtKB-KW"/>
</dbReference>
<dbReference type="InterPro" id="IPR013087">
    <property type="entry name" value="Znf_C2H2_type"/>
</dbReference>
<dbReference type="OrthoDB" id="654211at2759"/>
<reference evidence="12 13" key="1">
    <citation type="submission" date="2020-12" db="EMBL/GenBank/DDBJ databases">
        <title>Effect of drift, selection, and recombination on the evolution of hybrid genomes in Candida yeast pathogens.</title>
        <authorList>
            <person name="Mixao V."/>
            <person name="Ksiezopolska E."/>
            <person name="Saus E."/>
            <person name="Boekhout T."/>
            <person name="Gacser A."/>
            <person name="Gabaldon T."/>
        </authorList>
    </citation>
    <scope>NUCLEOTIDE SEQUENCE [LARGE SCALE GENOMIC DNA]</scope>
    <source>
        <strain evidence="12 13">BP57</strain>
    </source>
</reference>
<dbReference type="FunFam" id="3.30.160.60:FF:000110">
    <property type="entry name" value="Zinc finger protein-like"/>
    <property type="match status" value="1"/>
</dbReference>
<feature type="region of interest" description="Disordered" evidence="10">
    <location>
        <begin position="523"/>
        <end position="594"/>
    </location>
</feature>
<evidence type="ECO:0000256" key="10">
    <source>
        <dbReference type="SAM" id="MobiDB-lite"/>
    </source>
</evidence>
<evidence type="ECO:0000256" key="2">
    <source>
        <dbReference type="ARBA" id="ARBA00022723"/>
    </source>
</evidence>
<proteinExistence type="predicted"/>
<evidence type="ECO:0000313" key="13">
    <source>
        <dbReference type="Proteomes" id="UP000669133"/>
    </source>
</evidence>